<gene>
    <name evidence="7" type="ORF">DL762_010103</name>
</gene>
<comment type="caution">
    <text evidence="7">The sequence shown here is derived from an EMBL/GenBank/DDBJ whole genome shotgun (WGS) entry which is preliminary data.</text>
</comment>
<reference evidence="7 8" key="1">
    <citation type="submission" date="2018-06" db="EMBL/GenBank/DDBJ databases">
        <title>Complete Genomes of Monosporascus.</title>
        <authorList>
            <person name="Robinson A.J."/>
            <person name="Natvig D.O."/>
        </authorList>
    </citation>
    <scope>NUCLEOTIDE SEQUENCE [LARGE SCALE GENOMIC DNA]</scope>
    <source>
        <strain evidence="7 8">CBS 609.92</strain>
    </source>
</reference>
<evidence type="ECO:0000256" key="6">
    <source>
        <dbReference type="RuleBase" id="RU367022"/>
    </source>
</evidence>
<dbReference type="Proteomes" id="UP000294003">
    <property type="component" value="Unassembled WGS sequence"/>
</dbReference>
<evidence type="ECO:0000256" key="1">
    <source>
        <dbReference type="ARBA" id="ARBA00004141"/>
    </source>
</evidence>
<evidence type="ECO:0000313" key="7">
    <source>
        <dbReference type="EMBL" id="RYO75235.1"/>
    </source>
</evidence>
<evidence type="ECO:0000256" key="4">
    <source>
        <dbReference type="ARBA" id="ARBA00022989"/>
    </source>
</evidence>
<protein>
    <recommendedName>
        <fullName evidence="6">Copper transport protein</fullName>
    </recommendedName>
</protein>
<dbReference type="InterPro" id="IPR007274">
    <property type="entry name" value="Cop_transporter"/>
</dbReference>
<evidence type="ECO:0000256" key="5">
    <source>
        <dbReference type="ARBA" id="ARBA00023136"/>
    </source>
</evidence>
<sequence length="179" mass="20069">MAKGGIGDDTSPMGRIPGGCKIRMLWNWETIDACFLSEKWRIRSHGAFTGLCIGVVPMVVLLEALRRASKLYDSRLVSQHKRTIAMATVRDNTHNPSEAADGSGSLIDKSHHICDTNVPFRPNVWQQVVRALLHMLQFALAYRIMLIAIYYNGFIIICIVIGAFIGAFVFQWEGMGDDW</sequence>
<comment type="similarity">
    <text evidence="2 6">Belongs to the copper transporter (Ctr) (TC 1.A.56) family. SLC31A subfamily.</text>
</comment>
<evidence type="ECO:0000313" key="8">
    <source>
        <dbReference type="Proteomes" id="UP000294003"/>
    </source>
</evidence>
<feature type="transmembrane region" description="Helical" evidence="6">
    <location>
        <begin position="46"/>
        <end position="65"/>
    </location>
</feature>
<keyword evidence="6" id="KW-0813">Transport</keyword>
<dbReference type="Pfam" id="PF04145">
    <property type="entry name" value="Ctr"/>
    <property type="match status" value="1"/>
</dbReference>
<keyword evidence="5 6" id="KW-0472">Membrane</keyword>
<feature type="transmembrane region" description="Helical" evidence="6">
    <location>
        <begin position="140"/>
        <end position="170"/>
    </location>
</feature>
<accession>A0ABY0GSE4</accession>
<evidence type="ECO:0000256" key="3">
    <source>
        <dbReference type="ARBA" id="ARBA00022692"/>
    </source>
</evidence>
<name>A0ABY0GSE4_9PEZI</name>
<keyword evidence="6" id="KW-0186">Copper</keyword>
<organism evidence="7 8">
    <name type="scientific">Monosporascus cannonballus</name>
    <dbReference type="NCBI Taxonomy" id="155416"/>
    <lineage>
        <taxon>Eukaryota</taxon>
        <taxon>Fungi</taxon>
        <taxon>Dikarya</taxon>
        <taxon>Ascomycota</taxon>
        <taxon>Pezizomycotina</taxon>
        <taxon>Sordariomycetes</taxon>
        <taxon>Xylariomycetidae</taxon>
        <taxon>Xylariales</taxon>
        <taxon>Xylariales incertae sedis</taxon>
        <taxon>Monosporascus</taxon>
    </lineage>
</organism>
<evidence type="ECO:0000256" key="2">
    <source>
        <dbReference type="ARBA" id="ARBA00006921"/>
    </source>
</evidence>
<dbReference type="PANTHER" id="PTHR12483:SF73">
    <property type="entry name" value="COPPER TRANSPORT PROTEIN CTR3"/>
    <property type="match status" value="1"/>
</dbReference>
<keyword evidence="4 6" id="KW-1133">Transmembrane helix</keyword>
<keyword evidence="3 6" id="KW-0812">Transmembrane</keyword>
<keyword evidence="8" id="KW-1185">Reference proteome</keyword>
<keyword evidence="6" id="KW-0406">Ion transport</keyword>
<proteinExistence type="inferred from homology"/>
<keyword evidence="6" id="KW-0187">Copper transport</keyword>
<dbReference type="PANTHER" id="PTHR12483">
    <property type="entry name" value="SOLUTE CARRIER FAMILY 31 COPPER TRANSPORTERS"/>
    <property type="match status" value="1"/>
</dbReference>
<comment type="subcellular location">
    <subcellularLocation>
        <location evidence="1 6">Membrane</location>
        <topology evidence="1 6">Multi-pass membrane protein</topology>
    </subcellularLocation>
</comment>
<dbReference type="EMBL" id="QJNS01000706">
    <property type="protein sequence ID" value="RYO75235.1"/>
    <property type="molecule type" value="Genomic_DNA"/>
</dbReference>